<dbReference type="Pfam" id="PF00505">
    <property type="entry name" value="HMG_box"/>
    <property type="match status" value="1"/>
</dbReference>
<organism evidence="6 7">
    <name type="scientific">Mycena indigotica</name>
    <dbReference type="NCBI Taxonomy" id="2126181"/>
    <lineage>
        <taxon>Eukaryota</taxon>
        <taxon>Fungi</taxon>
        <taxon>Dikarya</taxon>
        <taxon>Basidiomycota</taxon>
        <taxon>Agaricomycotina</taxon>
        <taxon>Agaricomycetes</taxon>
        <taxon>Agaricomycetidae</taxon>
        <taxon>Agaricales</taxon>
        <taxon>Marasmiineae</taxon>
        <taxon>Mycenaceae</taxon>
        <taxon>Mycena</taxon>
    </lineage>
</organism>
<dbReference type="GO" id="GO:0001228">
    <property type="term" value="F:DNA-binding transcription activator activity, RNA polymerase II-specific"/>
    <property type="evidence" value="ECO:0007669"/>
    <property type="project" value="TreeGrafter"/>
</dbReference>
<dbReference type="SUPFAM" id="SSF47095">
    <property type="entry name" value="HMG-box"/>
    <property type="match status" value="1"/>
</dbReference>
<evidence type="ECO:0000259" key="5">
    <source>
        <dbReference type="PROSITE" id="PS50118"/>
    </source>
</evidence>
<feature type="compositionally biased region" description="Low complexity" evidence="4">
    <location>
        <begin position="111"/>
        <end position="123"/>
    </location>
</feature>
<dbReference type="Proteomes" id="UP000636479">
    <property type="component" value="Unassembled WGS sequence"/>
</dbReference>
<dbReference type="InterPro" id="IPR050140">
    <property type="entry name" value="SRY-related_HMG-box_TF-like"/>
</dbReference>
<feature type="region of interest" description="Disordered" evidence="4">
    <location>
        <begin position="399"/>
        <end position="420"/>
    </location>
</feature>
<evidence type="ECO:0000256" key="3">
    <source>
        <dbReference type="PROSITE-ProRule" id="PRU00267"/>
    </source>
</evidence>
<feature type="DNA-binding region" description="HMG box" evidence="3">
    <location>
        <begin position="158"/>
        <end position="241"/>
    </location>
</feature>
<dbReference type="PANTHER" id="PTHR10270:SF161">
    <property type="entry name" value="SEX-DETERMINING REGION Y PROTEIN"/>
    <property type="match status" value="1"/>
</dbReference>
<dbReference type="GO" id="GO:0005634">
    <property type="term" value="C:nucleus"/>
    <property type="evidence" value="ECO:0007669"/>
    <property type="project" value="UniProtKB-UniRule"/>
</dbReference>
<keyword evidence="1 3" id="KW-0238">DNA-binding</keyword>
<evidence type="ECO:0000256" key="1">
    <source>
        <dbReference type="ARBA" id="ARBA00023125"/>
    </source>
</evidence>
<comment type="caution">
    <text evidence="6">The sequence shown here is derived from an EMBL/GenBank/DDBJ whole genome shotgun (WGS) entry which is preliminary data.</text>
</comment>
<reference evidence="6" key="1">
    <citation type="submission" date="2020-05" db="EMBL/GenBank/DDBJ databases">
        <title>Mycena genomes resolve the evolution of fungal bioluminescence.</title>
        <authorList>
            <person name="Tsai I.J."/>
        </authorList>
    </citation>
    <scope>NUCLEOTIDE SEQUENCE</scope>
    <source>
        <strain evidence="6">171206Taipei</strain>
    </source>
</reference>
<keyword evidence="2" id="KW-0804">Transcription</keyword>
<dbReference type="PROSITE" id="PS50118">
    <property type="entry name" value="HMG_BOX_2"/>
    <property type="match status" value="1"/>
</dbReference>
<dbReference type="CDD" id="cd01389">
    <property type="entry name" value="HMG-box_ROX1-like"/>
    <property type="match status" value="1"/>
</dbReference>
<dbReference type="GO" id="GO:0000978">
    <property type="term" value="F:RNA polymerase II cis-regulatory region sequence-specific DNA binding"/>
    <property type="evidence" value="ECO:0007669"/>
    <property type="project" value="TreeGrafter"/>
</dbReference>
<accession>A0A8H6S2N6</accession>
<dbReference type="GeneID" id="59351769"/>
<dbReference type="GO" id="GO:0030154">
    <property type="term" value="P:cell differentiation"/>
    <property type="evidence" value="ECO:0007669"/>
    <property type="project" value="TreeGrafter"/>
</dbReference>
<feature type="region of interest" description="Disordered" evidence="4">
    <location>
        <begin position="236"/>
        <end position="316"/>
    </location>
</feature>
<feature type="compositionally biased region" description="Low complexity" evidence="4">
    <location>
        <begin position="20"/>
        <end position="42"/>
    </location>
</feature>
<sequence>MPALRTRDTRSNALELVLDPSSSTSKPPPLSISIISPTPRTPAFSFPVTHNLSDSPFSSPSNSPFEPDLRSLDLSNLDGSGSDDEPPAPPPAPMATFTSTFSALPPPAPLPLSSFTRTLSPLPLTIPPPSTSASKRKGSASAASPGERRPKKGDDDYVKRPENAFILFRRQACAERDAVSAPASLVDAPSSSAAGKKARQADLSKTISAQWRALPAEERAKWEALAKEKKREHAEKYPGYVYRPQRKGSAPTVPPEGTFVNTMPTSPAVKRRKMSATTTTTTTTTTDMPQPVEFVLPAPRPRSQSHDPGARRSPMPYQSVQIPNVYSSNQPSLFVPPVSPDDQNMSLLPMIAQSSQSRSDSGFDYLPSFGSALEFEASYQASDFLKAMFPPSSASLSMPPLSLSSSSSGESPASSTPSSPYTPAASVVSHYVSSAQTATPTPGALLDAAYSNDINYSSESSALSQPWTTSDPWTAYGGFSASANAGNEAMDFDFDFDLANIPSVGGAWATAAPDNGAVEGGEPLPVASFGMGEGVKGFDMSMSMDFGMHLPLGDDASFEGWNGSGWTSTTENL</sequence>
<dbReference type="InterPro" id="IPR009071">
    <property type="entry name" value="HMG_box_dom"/>
</dbReference>
<evidence type="ECO:0000256" key="2">
    <source>
        <dbReference type="ARBA" id="ARBA00023163"/>
    </source>
</evidence>
<dbReference type="PANTHER" id="PTHR10270">
    <property type="entry name" value="SOX TRANSCRIPTION FACTOR"/>
    <property type="match status" value="1"/>
</dbReference>
<dbReference type="EMBL" id="JACAZF010000013">
    <property type="protein sequence ID" value="KAF7291337.1"/>
    <property type="molecule type" value="Genomic_DNA"/>
</dbReference>
<name>A0A8H6S2N6_9AGAR</name>
<dbReference type="SMART" id="SM00398">
    <property type="entry name" value="HMG"/>
    <property type="match status" value="1"/>
</dbReference>
<gene>
    <name evidence="6" type="ORF">MIND_01278200</name>
</gene>
<evidence type="ECO:0000256" key="4">
    <source>
        <dbReference type="SAM" id="MobiDB-lite"/>
    </source>
</evidence>
<dbReference type="OrthoDB" id="6247875at2759"/>
<evidence type="ECO:0000313" key="6">
    <source>
        <dbReference type="EMBL" id="KAF7291337.1"/>
    </source>
</evidence>
<feature type="region of interest" description="Disordered" evidence="4">
    <location>
        <begin position="1"/>
        <end position="159"/>
    </location>
</feature>
<dbReference type="AlphaFoldDB" id="A0A8H6S2N6"/>
<feature type="compositionally biased region" description="Basic and acidic residues" evidence="4">
    <location>
        <begin position="1"/>
        <end position="10"/>
    </location>
</feature>
<dbReference type="InterPro" id="IPR036910">
    <property type="entry name" value="HMG_box_dom_sf"/>
</dbReference>
<protein>
    <submittedName>
        <fullName evidence="6">Repressor ROX1</fullName>
    </submittedName>
</protein>
<proteinExistence type="predicted"/>
<keyword evidence="7" id="KW-1185">Reference proteome</keyword>
<dbReference type="RefSeq" id="XP_037214459.1">
    <property type="nucleotide sequence ID" value="XM_037369253.1"/>
</dbReference>
<keyword evidence="3" id="KW-0539">Nucleus</keyword>
<feature type="compositionally biased region" description="Basic and acidic residues" evidence="4">
    <location>
        <begin position="146"/>
        <end position="159"/>
    </location>
</feature>
<feature type="region of interest" description="Disordered" evidence="4">
    <location>
        <begin position="181"/>
        <end position="203"/>
    </location>
</feature>
<feature type="compositionally biased region" description="Low complexity" evidence="4">
    <location>
        <begin position="53"/>
        <end position="80"/>
    </location>
</feature>
<dbReference type="Gene3D" id="1.10.30.10">
    <property type="entry name" value="High mobility group box domain"/>
    <property type="match status" value="1"/>
</dbReference>
<feature type="compositionally biased region" description="Low complexity" evidence="4">
    <location>
        <begin position="277"/>
        <end position="286"/>
    </location>
</feature>
<evidence type="ECO:0000313" key="7">
    <source>
        <dbReference type="Proteomes" id="UP000636479"/>
    </source>
</evidence>
<feature type="domain" description="HMG box" evidence="5">
    <location>
        <begin position="158"/>
        <end position="241"/>
    </location>
</feature>